<dbReference type="SUPFAM" id="SSF52980">
    <property type="entry name" value="Restriction endonuclease-like"/>
    <property type="match status" value="1"/>
</dbReference>
<evidence type="ECO:0000313" key="2">
    <source>
        <dbReference type="EMBL" id="BDY13439.1"/>
    </source>
</evidence>
<dbReference type="Proteomes" id="UP001321445">
    <property type="component" value="Chromosome"/>
</dbReference>
<accession>A0ABM8FMF5</accession>
<dbReference type="PANTHER" id="PTHR36558">
    <property type="entry name" value="GLR1098 PROTEIN"/>
    <property type="match status" value="1"/>
</dbReference>
<organism evidence="2 3">
    <name type="scientific">Hydrogenimonas cancrithermarum</name>
    <dbReference type="NCBI Taxonomy" id="2993563"/>
    <lineage>
        <taxon>Bacteria</taxon>
        <taxon>Pseudomonadati</taxon>
        <taxon>Campylobacterota</taxon>
        <taxon>Epsilonproteobacteria</taxon>
        <taxon>Campylobacterales</taxon>
        <taxon>Hydrogenimonadaceae</taxon>
        <taxon>Hydrogenimonas</taxon>
    </lineage>
</organism>
<proteinExistence type="predicted"/>
<name>A0ABM8FMF5_9BACT</name>
<dbReference type="InterPro" id="IPR012296">
    <property type="entry name" value="Nuclease_put_TT1808"/>
</dbReference>
<evidence type="ECO:0000313" key="3">
    <source>
        <dbReference type="Proteomes" id="UP001321445"/>
    </source>
</evidence>
<dbReference type="Pfam" id="PF05685">
    <property type="entry name" value="Uma2"/>
    <property type="match status" value="1"/>
</dbReference>
<feature type="domain" description="Putative restriction endonuclease" evidence="1">
    <location>
        <begin position="15"/>
        <end position="151"/>
    </location>
</feature>
<dbReference type="InterPro" id="IPR011335">
    <property type="entry name" value="Restrct_endonuc-II-like"/>
</dbReference>
<keyword evidence="3" id="KW-1185">Reference proteome</keyword>
<dbReference type="CDD" id="cd06260">
    <property type="entry name" value="DUF820-like"/>
    <property type="match status" value="1"/>
</dbReference>
<dbReference type="InterPro" id="IPR008538">
    <property type="entry name" value="Uma2"/>
</dbReference>
<reference evidence="2 3" key="1">
    <citation type="submission" date="2023-03" db="EMBL/GenBank/DDBJ databases">
        <title>Description of Hydrogenimonas sp. ISO32.</title>
        <authorList>
            <person name="Mino S."/>
            <person name="Fukazawa S."/>
            <person name="Sawabe T."/>
        </authorList>
    </citation>
    <scope>NUCLEOTIDE SEQUENCE [LARGE SCALE GENOMIC DNA]</scope>
    <source>
        <strain evidence="2 3">ISO32</strain>
    </source>
</reference>
<sequence>MRAARDYKPHYTYKDYKHWEGRWEIIDGEAFAMSPAPMPSHQSISAKISAQLVVSLEKCEACHAYLPIDWHITEDTIVQPDNLVLCYKPAGSYITKAPSLIFEVVSSSTAAKDEHLKFDLYEREGVLYYVIVYPNEKMAKVFKLHEGRYVKALDATDETFTFDLKKCTIDFDFSRIWEE</sequence>
<protein>
    <recommendedName>
        <fullName evidence="1">Putative restriction endonuclease domain-containing protein</fullName>
    </recommendedName>
</protein>
<dbReference type="PANTHER" id="PTHR36558:SF1">
    <property type="entry name" value="RESTRICTION ENDONUCLEASE DOMAIN-CONTAINING PROTEIN-RELATED"/>
    <property type="match status" value="1"/>
</dbReference>
<gene>
    <name evidence="2" type="ORF">HCR_17510</name>
</gene>
<dbReference type="EMBL" id="AP027370">
    <property type="protein sequence ID" value="BDY13439.1"/>
    <property type="molecule type" value="Genomic_DNA"/>
</dbReference>
<dbReference type="RefSeq" id="WP_286336391.1">
    <property type="nucleotide sequence ID" value="NZ_AP027370.1"/>
</dbReference>
<evidence type="ECO:0000259" key="1">
    <source>
        <dbReference type="Pfam" id="PF05685"/>
    </source>
</evidence>
<dbReference type="Gene3D" id="3.90.1570.10">
    <property type="entry name" value="tt1808, chain A"/>
    <property type="match status" value="1"/>
</dbReference>